<sequence>MIHVRIDNQNSTAVDIYVNISPKNTITTSSPIPISDYRTNENVYDRLFDTTNFTSRQSKIVKNRKDYVRSIDKKHYTLEQILNNVETIQKQYEQVVHHRTTPASTPSCFFTFKQITKLLKNLRTIKTKSNDENTINKQYSEHKSPFVFGGETLQWIAFPQDDSHIYENEFIE</sequence>
<evidence type="ECO:0000313" key="2">
    <source>
        <dbReference type="Proteomes" id="UP000663834"/>
    </source>
</evidence>
<dbReference type="AlphaFoldDB" id="A0A816F3J6"/>
<comment type="caution">
    <text evidence="1">The sequence shown here is derived from an EMBL/GenBank/DDBJ whole genome shotgun (WGS) entry which is preliminary data.</text>
</comment>
<protein>
    <submittedName>
        <fullName evidence="1">Uncharacterized protein</fullName>
    </submittedName>
</protein>
<accession>A0A816F3J6</accession>
<dbReference type="EMBL" id="CAJNOW010017439">
    <property type="protein sequence ID" value="CAF1657707.1"/>
    <property type="molecule type" value="Genomic_DNA"/>
</dbReference>
<name>A0A816F3J6_9BILA</name>
<gene>
    <name evidence="1" type="ORF">KQP761_LOCUS31343</name>
</gene>
<proteinExistence type="predicted"/>
<evidence type="ECO:0000313" key="1">
    <source>
        <dbReference type="EMBL" id="CAF1657707.1"/>
    </source>
</evidence>
<dbReference type="OrthoDB" id="10033266at2759"/>
<organism evidence="1 2">
    <name type="scientific">Rotaria magnacalcarata</name>
    <dbReference type="NCBI Taxonomy" id="392030"/>
    <lineage>
        <taxon>Eukaryota</taxon>
        <taxon>Metazoa</taxon>
        <taxon>Spiralia</taxon>
        <taxon>Gnathifera</taxon>
        <taxon>Rotifera</taxon>
        <taxon>Eurotatoria</taxon>
        <taxon>Bdelloidea</taxon>
        <taxon>Philodinida</taxon>
        <taxon>Philodinidae</taxon>
        <taxon>Rotaria</taxon>
    </lineage>
</organism>
<reference evidence="1" key="1">
    <citation type="submission" date="2021-02" db="EMBL/GenBank/DDBJ databases">
        <authorList>
            <person name="Nowell W R."/>
        </authorList>
    </citation>
    <scope>NUCLEOTIDE SEQUENCE</scope>
</reference>
<dbReference type="Proteomes" id="UP000663834">
    <property type="component" value="Unassembled WGS sequence"/>
</dbReference>